<sequence>MTATVRPGLADEDLARLRARVTGPVLDPSTPTYDEVRRVWNGAVDKHPAVIVRCAEAPDVVEAIRFARRTGLPVAVRGGGHSIPGFSAIDGGLLIDLQPMKTIDVDPDQRLVTVGAGVVWAELDRATQEHGLAVTGGEVSDTGIAGLTLGGGFGWLKRTCGLACDNLLAAEVVTADGRVVGASDTENPDLLWALRGGGGNFGIVTRFTYRLHPVGPILYGGALVHPAQRTADALRFLREHASRVPDETSLMAALVVAPPAPEFPAALHGHPVVVLGAAYHGGLAEGEHALGFLREFAPPAVDLLGPIPYVALQQMVDAFTPRGLHYYVKSEWLADLPDGVVDALVDHHLARTSPLHQILLHQMGGAVSRVAPEKTAFTYRDAAFVVTVAGCWQPGDARGPHVEWARSAWRACLPGSAGGAYINHLDADEGANRIRAAYGAATYDRLIAVKAVWDPDNVFCGNHNIPPGHSGTRQR</sequence>
<dbReference type="InterPro" id="IPR006093">
    <property type="entry name" value="Oxy_OxRdtase_FAD_BS"/>
</dbReference>
<comment type="similarity">
    <text evidence="2">Belongs to the oxygen-dependent FAD-linked oxidoreductase family.</text>
</comment>
<dbReference type="SUPFAM" id="SSF56176">
    <property type="entry name" value="FAD-binding/transporter-associated domain-like"/>
    <property type="match status" value="1"/>
</dbReference>
<dbReference type="PROSITE" id="PS00862">
    <property type="entry name" value="OX2_COVAL_FAD"/>
    <property type="match status" value="1"/>
</dbReference>
<dbReference type="InterPro" id="IPR012951">
    <property type="entry name" value="BBE"/>
</dbReference>
<dbReference type="Pfam" id="PF08031">
    <property type="entry name" value="BBE"/>
    <property type="match status" value="1"/>
</dbReference>
<dbReference type="Pfam" id="PF01565">
    <property type="entry name" value="FAD_binding_4"/>
    <property type="match status" value="1"/>
</dbReference>
<dbReference type="InterPro" id="IPR016167">
    <property type="entry name" value="FAD-bd_PCMH_sub1"/>
</dbReference>
<dbReference type="PANTHER" id="PTHR42973:SF39">
    <property type="entry name" value="FAD-BINDING PCMH-TYPE DOMAIN-CONTAINING PROTEIN"/>
    <property type="match status" value="1"/>
</dbReference>
<organism evidence="7 8">
    <name type="scientific">Pseudonocardia lutea</name>
    <dbReference type="NCBI Taxonomy" id="2172015"/>
    <lineage>
        <taxon>Bacteria</taxon>
        <taxon>Bacillati</taxon>
        <taxon>Actinomycetota</taxon>
        <taxon>Actinomycetes</taxon>
        <taxon>Pseudonocardiales</taxon>
        <taxon>Pseudonocardiaceae</taxon>
        <taxon>Pseudonocardia</taxon>
    </lineage>
</organism>
<accession>A0ABW1IH76</accession>
<keyword evidence="3" id="KW-0285">Flavoprotein</keyword>
<keyword evidence="5" id="KW-0560">Oxidoreductase</keyword>
<dbReference type="PROSITE" id="PS51387">
    <property type="entry name" value="FAD_PCMH"/>
    <property type="match status" value="1"/>
</dbReference>
<dbReference type="InterPro" id="IPR006094">
    <property type="entry name" value="Oxid_FAD_bind_N"/>
</dbReference>
<evidence type="ECO:0000313" key="7">
    <source>
        <dbReference type="EMBL" id="MFC5952119.1"/>
    </source>
</evidence>
<reference evidence="8" key="1">
    <citation type="journal article" date="2019" name="Int. J. Syst. Evol. Microbiol.">
        <title>The Global Catalogue of Microorganisms (GCM) 10K type strain sequencing project: providing services to taxonomists for standard genome sequencing and annotation.</title>
        <authorList>
            <consortium name="The Broad Institute Genomics Platform"/>
            <consortium name="The Broad Institute Genome Sequencing Center for Infectious Disease"/>
            <person name="Wu L."/>
            <person name="Ma J."/>
        </authorList>
    </citation>
    <scope>NUCLEOTIDE SEQUENCE [LARGE SCALE GENOMIC DNA]</scope>
    <source>
        <strain evidence="8">CGMCC 4.7397</strain>
    </source>
</reference>
<dbReference type="InterPro" id="IPR050416">
    <property type="entry name" value="FAD-linked_Oxidoreductase"/>
</dbReference>
<dbReference type="InterPro" id="IPR036318">
    <property type="entry name" value="FAD-bd_PCMH-like_sf"/>
</dbReference>
<evidence type="ECO:0000256" key="5">
    <source>
        <dbReference type="ARBA" id="ARBA00023002"/>
    </source>
</evidence>
<evidence type="ECO:0000259" key="6">
    <source>
        <dbReference type="PROSITE" id="PS51387"/>
    </source>
</evidence>
<evidence type="ECO:0000313" key="8">
    <source>
        <dbReference type="Proteomes" id="UP001596119"/>
    </source>
</evidence>
<evidence type="ECO:0000256" key="3">
    <source>
        <dbReference type="ARBA" id="ARBA00022630"/>
    </source>
</evidence>
<dbReference type="Gene3D" id="3.30.465.10">
    <property type="match status" value="1"/>
</dbReference>
<dbReference type="Proteomes" id="UP001596119">
    <property type="component" value="Unassembled WGS sequence"/>
</dbReference>
<evidence type="ECO:0000256" key="1">
    <source>
        <dbReference type="ARBA" id="ARBA00001974"/>
    </source>
</evidence>
<gene>
    <name evidence="7" type="ORF">ACFQH9_28025</name>
</gene>
<keyword evidence="4" id="KW-0274">FAD</keyword>
<dbReference type="Gene3D" id="3.30.43.10">
    <property type="entry name" value="Uridine Diphospho-n-acetylenolpyruvylglucosamine Reductase, domain 2"/>
    <property type="match status" value="1"/>
</dbReference>
<dbReference type="PANTHER" id="PTHR42973">
    <property type="entry name" value="BINDING OXIDOREDUCTASE, PUTATIVE (AFU_ORTHOLOGUE AFUA_1G17690)-RELATED"/>
    <property type="match status" value="1"/>
</dbReference>
<dbReference type="RefSeq" id="WP_379570715.1">
    <property type="nucleotide sequence ID" value="NZ_JBHSQK010000094.1"/>
</dbReference>
<comment type="caution">
    <text evidence="7">The sequence shown here is derived from an EMBL/GenBank/DDBJ whole genome shotgun (WGS) entry which is preliminary data.</text>
</comment>
<dbReference type="EMBL" id="JBHSQK010000094">
    <property type="protein sequence ID" value="MFC5952119.1"/>
    <property type="molecule type" value="Genomic_DNA"/>
</dbReference>
<protein>
    <submittedName>
        <fullName evidence="7">FAD-binding oxidoreductase</fullName>
    </submittedName>
</protein>
<feature type="domain" description="FAD-binding PCMH-type" evidence="6">
    <location>
        <begin position="44"/>
        <end position="214"/>
    </location>
</feature>
<keyword evidence="8" id="KW-1185">Reference proteome</keyword>
<dbReference type="Gene3D" id="3.40.462.20">
    <property type="match status" value="1"/>
</dbReference>
<dbReference type="InterPro" id="IPR016169">
    <property type="entry name" value="FAD-bd_PCMH_sub2"/>
</dbReference>
<evidence type="ECO:0000256" key="2">
    <source>
        <dbReference type="ARBA" id="ARBA00005466"/>
    </source>
</evidence>
<evidence type="ECO:0000256" key="4">
    <source>
        <dbReference type="ARBA" id="ARBA00022827"/>
    </source>
</evidence>
<name>A0ABW1IH76_9PSEU</name>
<proteinExistence type="inferred from homology"/>
<dbReference type="InterPro" id="IPR016166">
    <property type="entry name" value="FAD-bd_PCMH"/>
</dbReference>
<comment type="cofactor">
    <cofactor evidence="1">
        <name>FAD</name>
        <dbReference type="ChEBI" id="CHEBI:57692"/>
    </cofactor>
</comment>